<dbReference type="EMBL" id="JH000489">
    <property type="protein sequence ID" value="EGW02914.1"/>
    <property type="molecule type" value="Genomic_DNA"/>
</dbReference>
<sequence>MWSCWRCHWVWALRVQKACVTPSGLSASHLWMEMCALSCCVPRPNRYAAERHPRSLVCLVGSETAT</sequence>
<evidence type="ECO:0000313" key="1">
    <source>
        <dbReference type="EMBL" id="EGW02914.1"/>
    </source>
</evidence>
<gene>
    <name evidence="1" type="ORF">I79_011530</name>
</gene>
<proteinExistence type="predicted"/>
<dbReference type="AlphaFoldDB" id="G3HLE3"/>
<organism evidence="1 2">
    <name type="scientific">Cricetulus griseus</name>
    <name type="common">Chinese hamster</name>
    <name type="synonym">Cricetulus barabensis griseus</name>
    <dbReference type="NCBI Taxonomy" id="10029"/>
    <lineage>
        <taxon>Eukaryota</taxon>
        <taxon>Metazoa</taxon>
        <taxon>Chordata</taxon>
        <taxon>Craniata</taxon>
        <taxon>Vertebrata</taxon>
        <taxon>Euteleostomi</taxon>
        <taxon>Mammalia</taxon>
        <taxon>Eutheria</taxon>
        <taxon>Euarchontoglires</taxon>
        <taxon>Glires</taxon>
        <taxon>Rodentia</taxon>
        <taxon>Myomorpha</taxon>
        <taxon>Muroidea</taxon>
        <taxon>Cricetidae</taxon>
        <taxon>Cricetinae</taxon>
        <taxon>Cricetulus</taxon>
    </lineage>
</organism>
<dbReference type="InParanoid" id="G3HLE3"/>
<accession>G3HLE3</accession>
<name>G3HLE3_CRIGR</name>
<reference evidence="2" key="1">
    <citation type="journal article" date="2011" name="Nat. Biotechnol.">
        <title>The genomic sequence of the Chinese hamster ovary (CHO)-K1 cell line.</title>
        <authorList>
            <person name="Xu X."/>
            <person name="Nagarajan H."/>
            <person name="Lewis N.E."/>
            <person name="Pan S."/>
            <person name="Cai Z."/>
            <person name="Liu X."/>
            <person name="Chen W."/>
            <person name="Xie M."/>
            <person name="Wang W."/>
            <person name="Hammond S."/>
            <person name="Andersen M.R."/>
            <person name="Neff N."/>
            <person name="Passarelli B."/>
            <person name="Koh W."/>
            <person name="Fan H.C."/>
            <person name="Wang J."/>
            <person name="Gui Y."/>
            <person name="Lee K.H."/>
            <person name="Betenbaugh M.J."/>
            <person name="Quake S.R."/>
            <person name="Famili I."/>
            <person name="Palsson B.O."/>
            <person name="Wang J."/>
        </authorList>
    </citation>
    <scope>NUCLEOTIDE SEQUENCE [LARGE SCALE GENOMIC DNA]</scope>
    <source>
        <strain evidence="2">CHO K1 cell line</strain>
    </source>
</reference>
<dbReference type="Proteomes" id="UP000001075">
    <property type="component" value="Unassembled WGS sequence"/>
</dbReference>
<protein>
    <submittedName>
        <fullName evidence="1">Uncharacterized protein</fullName>
    </submittedName>
</protein>
<evidence type="ECO:0000313" key="2">
    <source>
        <dbReference type="Proteomes" id="UP000001075"/>
    </source>
</evidence>